<dbReference type="OrthoDB" id="2756746at2759"/>
<name>M2PF84_CERS8</name>
<accession>M2PF84</accession>
<dbReference type="AlphaFoldDB" id="M2PF84"/>
<sequence>MLAQTWSARRAFVTLSPTHVCELFGVFYSILDPNDIHQMSYHGPDVSADSVDYLQSSYVSLCCAVAGSAVVLYDHLLTFNEETRLIWGERITSVNALFYFNRLFTFSWAVANLLDFVTASTTQELVSSDPIYILTNPLT</sequence>
<dbReference type="InterPro" id="IPR045340">
    <property type="entry name" value="DUF6533"/>
</dbReference>
<dbReference type="Pfam" id="PF20151">
    <property type="entry name" value="DUF6533"/>
    <property type="match status" value="1"/>
</dbReference>
<evidence type="ECO:0000313" key="2">
    <source>
        <dbReference type="EMBL" id="EMD34574.1"/>
    </source>
</evidence>
<gene>
    <name evidence="2" type="ORF">CERSUDRAFT_116741</name>
</gene>
<dbReference type="HOGENOM" id="CLU_1844833_0_0_1"/>
<organism evidence="2 3">
    <name type="scientific">Ceriporiopsis subvermispora (strain B)</name>
    <name type="common">White-rot fungus</name>
    <name type="synonym">Gelatoporia subvermispora</name>
    <dbReference type="NCBI Taxonomy" id="914234"/>
    <lineage>
        <taxon>Eukaryota</taxon>
        <taxon>Fungi</taxon>
        <taxon>Dikarya</taxon>
        <taxon>Basidiomycota</taxon>
        <taxon>Agaricomycotina</taxon>
        <taxon>Agaricomycetes</taxon>
        <taxon>Polyporales</taxon>
        <taxon>Gelatoporiaceae</taxon>
        <taxon>Gelatoporia</taxon>
    </lineage>
</organism>
<reference evidence="2 3" key="1">
    <citation type="journal article" date="2012" name="Proc. Natl. Acad. Sci. U.S.A.">
        <title>Comparative genomics of Ceriporiopsis subvermispora and Phanerochaete chrysosporium provide insight into selective ligninolysis.</title>
        <authorList>
            <person name="Fernandez-Fueyo E."/>
            <person name="Ruiz-Duenas F.J."/>
            <person name="Ferreira P."/>
            <person name="Floudas D."/>
            <person name="Hibbett D.S."/>
            <person name="Canessa P."/>
            <person name="Larrondo L.F."/>
            <person name="James T.Y."/>
            <person name="Seelenfreund D."/>
            <person name="Lobos S."/>
            <person name="Polanco R."/>
            <person name="Tello M."/>
            <person name="Honda Y."/>
            <person name="Watanabe T."/>
            <person name="Watanabe T."/>
            <person name="Ryu J.S."/>
            <person name="Kubicek C.P."/>
            <person name="Schmoll M."/>
            <person name="Gaskell J."/>
            <person name="Hammel K.E."/>
            <person name="St John F.J."/>
            <person name="Vanden Wymelenberg A."/>
            <person name="Sabat G."/>
            <person name="Splinter BonDurant S."/>
            <person name="Syed K."/>
            <person name="Yadav J.S."/>
            <person name="Doddapaneni H."/>
            <person name="Subramanian V."/>
            <person name="Lavin J.L."/>
            <person name="Oguiza J.A."/>
            <person name="Perez G."/>
            <person name="Pisabarro A.G."/>
            <person name="Ramirez L."/>
            <person name="Santoyo F."/>
            <person name="Master E."/>
            <person name="Coutinho P.M."/>
            <person name="Henrissat B."/>
            <person name="Lombard V."/>
            <person name="Magnuson J.K."/>
            <person name="Kuees U."/>
            <person name="Hori C."/>
            <person name="Igarashi K."/>
            <person name="Samejima M."/>
            <person name="Held B.W."/>
            <person name="Barry K.W."/>
            <person name="LaButti K.M."/>
            <person name="Lapidus A."/>
            <person name="Lindquist E.A."/>
            <person name="Lucas S.M."/>
            <person name="Riley R."/>
            <person name="Salamov A.A."/>
            <person name="Hoffmeister D."/>
            <person name="Schwenk D."/>
            <person name="Hadar Y."/>
            <person name="Yarden O."/>
            <person name="de Vries R.P."/>
            <person name="Wiebenga A."/>
            <person name="Stenlid J."/>
            <person name="Eastwood D."/>
            <person name="Grigoriev I.V."/>
            <person name="Berka R.M."/>
            <person name="Blanchette R.A."/>
            <person name="Kersten P."/>
            <person name="Martinez A.T."/>
            <person name="Vicuna R."/>
            <person name="Cullen D."/>
        </authorList>
    </citation>
    <scope>NUCLEOTIDE SEQUENCE [LARGE SCALE GENOMIC DNA]</scope>
    <source>
        <strain evidence="2 3">B</strain>
    </source>
</reference>
<proteinExistence type="predicted"/>
<feature type="domain" description="DUF6533" evidence="1">
    <location>
        <begin position="62"/>
        <end position="106"/>
    </location>
</feature>
<dbReference type="Proteomes" id="UP000016930">
    <property type="component" value="Unassembled WGS sequence"/>
</dbReference>
<keyword evidence="3" id="KW-1185">Reference proteome</keyword>
<evidence type="ECO:0000313" key="3">
    <source>
        <dbReference type="Proteomes" id="UP000016930"/>
    </source>
</evidence>
<protein>
    <recommendedName>
        <fullName evidence="1">DUF6533 domain-containing protein</fullName>
    </recommendedName>
</protein>
<evidence type="ECO:0000259" key="1">
    <source>
        <dbReference type="Pfam" id="PF20151"/>
    </source>
</evidence>
<dbReference type="EMBL" id="KB445802">
    <property type="protein sequence ID" value="EMD34574.1"/>
    <property type="molecule type" value="Genomic_DNA"/>
</dbReference>